<gene>
    <name evidence="9" type="ORF">M2350_001795</name>
</gene>
<dbReference type="PANTHER" id="PTHR30345">
    <property type="entry name" value="RIBOSE-5-PHOSPHATE ISOMERASE B"/>
    <property type="match status" value="1"/>
</dbReference>
<dbReference type="PIRSF" id="PIRSF005384">
    <property type="entry name" value="RpiB_LacA_B"/>
    <property type="match status" value="1"/>
</dbReference>
<dbReference type="NCBIfam" id="TIGR01120">
    <property type="entry name" value="rpiB"/>
    <property type="match status" value="1"/>
</dbReference>
<evidence type="ECO:0000256" key="4">
    <source>
        <dbReference type="ARBA" id="ARBA00011738"/>
    </source>
</evidence>
<dbReference type="InterPro" id="IPR036569">
    <property type="entry name" value="RpiB_LacA_LacB_sf"/>
</dbReference>
<sequence length="165" mass="18076">MSSIQKPRLIAIGSDHAGFELKEWLKAKLTEAGYECQDFGTNSPQSCDYPDFAFAVAQAVVSGQCDTGILVCGTGIGTSIAANKVRGARCALCWNEYTARMARYHNDANILALGARVIGAELAWEIVKIWLETPFSGEERHCRRLQKISQMEDEGISPQEAKTTC</sequence>
<evidence type="ECO:0000313" key="9">
    <source>
        <dbReference type="EMBL" id="MCS3919382.1"/>
    </source>
</evidence>
<dbReference type="NCBIfam" id="NF004051">
    <property type="entry name" value="PRK05571.1"/>
    <property type="match status" value="1"/>
</dbReference>
<dbReference type="SUPFAM" id="SSF89623">
    <property type="entry name" value="Ribose/Galactose isomerase RpiB/AlsB"/>
    <property type="match status" value="1"/>
</dbReference>
<reference evidence="9 10" key="1">
    <citation type="submission" date="2022-08" db="EMBL/GenBank/DDBJ databases">
        <title>Bacterial and archaeal communities from various locations to study Microbial Dark Matter (Phase II).</title>
        <authorList>
            <person name="Stepanauskas R."/>
        </authorList>
    </citation>
    <scope>NUCLEOTIDE SEQUENCE [LARGE SCALE GENOMIC DNA]</scope>
    <source>
        <strain evidence="9 10">PD1</strain>
    </source>
</reference>
<dbReference type="Pfam" id="PF02502">
    <property type="entry name" value="LacAB_rpiB"/>
    <property type="match status" value="1"/>
</dbReference>
<dbReference type="InterPro" id="IPR003500">
    <property type="entry name" value="RpiB_LacA_LacB"/>
</dbReference>
<keyword evidence="7 9" id="KW-0413">Isomerase</keyword>
<evidence type="ECO:0000256" key="7">
    <source>
        <dbReference type="ARBA" id="ARBA00023235"/>
    </source>
</evidence>
<dbReference type="GO" id="GO:0004751">
    <property type="term" value="F:ribose-5-phosphate isomerase activity"/>
    <property type="evidence" value="ECO:0007669"/>
    <property type="project" value="UniProtKB-EC"/>
</dbReference>
<proteinExistence type="inferred from homology"/>
<evidence type="ECO:0000256" key="1">
    <source>
        <dbReference type="ARBA" id="ARBA00001713"/>
    </source>
</evidence>
<dbReference type="EMBL" id="JANUCP010000003">
    <property type="protein sequence ID" value="MCS3919382.1"/>
    <property type="molecule type" value="Genomic_DNA"/>
</dbReference>
<evidence type="ECO:0000256" key="3">
    <source>
        <dbReference type="ARBA" id="ARBA00008754"/>
    </source>
</evidence>
<dbReference type="InterPro" id="IPR004785">
    <property type="entry name" value="RpiB"/>
</dbReference>
<comment type="pathway">
    <text evidence="2">Carbohydrate degradation; pentose phosphate pathway; D-ribose 5-phosphate from D-ribulose 5-phosphate (non-oxidative stage): step 1/1.</text>
</comment>
<dbReference type="PANTHER" id="PTHR30345:SF0">
    <property type="entry name" value="DNA DAMAGE-REPAIR_TOLERATION PROTEIN DRT102"/>
    <property type="match status" value="1"/>
</dbReference>
<comment type="catalytic activity">
    <reaction evidence="1">
        <text>aldehydo-D-ribose 5-phosphate = D-ribulose 5-phosphate</text>
        <dbReference type="Rhea" id="RHEA:14657"/>
        <dbReference type="ChEBI" id="CHEBI:58121"/>
        <dbReference type="ChEBI" id="CHEBI:58273"/>
        <dbReference type="EC" id="5.3.1.6"/>
    </reaction>
</comment>
<keyword evidence="10" id="KW-1185">Reference proteome</keyword>
<evidence type="ECO:0000256" key="5">
    <source>
        <dbReference type="ARBA" id="ARBA00011959"/>
    </source>
</evidence>
<evidence type="ECO:0000256" key="2">
    <source>
        <dbReference type="ARBA" id="ARBA00004988"/>
    </source>
</evidence>
<comment type="caution">
    <text evidence="9">The sequence shown here is derived from an EMBL/GenBank/DDBJ whole genome shotgun (WGS) entry which is preliminary data.</text>
</comment>
<dbReference type="Gene3D" id="3.40.1400.10">
    <property type="entry name" value="Sugar-phosphate isomerase, RpiB/LacA/LacB"/>
    <property type="match status" value="1"/>
</dbReference>
<name>A0ABT2EN61_9BACT</name>
<dbReference type="Proteomes" id="UP001204798">
    <property type="component" value="Unassembled WGS sequence"/>
</dbReference>
<dbReference type="RefSeq" id="WP_259095754.1">
    <property type="nucleotide sequence ID" value="NZ_CP130454.1"/>
</dbReference>
<organism evidence="9 10">
    <name type="scientific">Candidatus Fervidibacter sacchari</name>
    <dbReference type="NCBI Taxonomy" id="1448929"/>
    <lineage>
        <taxon>Bacteria</taxon>
        <taxon>Candidatus Fervidibacterota</taxon>
        <taxon>Candidatus Fervidibacter</taxon>
    </lineage>
</organism>
<dbReference type="InterPro" id="IPR011860">
    <property type="entry name" value="Rib-5-P_Isoase_Actino"/>
</dbReference>
<comment type="subunit">
    <text evidence="4">Homodimer.</text>
</comment>
<dbReference type="NCBIfam" id="TIGR00689">
    <property type="entry name" value="rpiB_lacA_lacB"/>
    <property type="match status" value="1"/>
</dbReference>
<evidence type="ECO:0000256" key="6">
    <source>
        <dbReference type="ARBA" id="ARBA00014007"/>
    </source>
</evidence>
<evidence type="ECO:0000313" key="10">
    <source>
        <dbReference type="Proteomes" id="UP001204798"/>
    </source>
</evidence>
<dbReference type="EC" id="5.3.1.6" evidence="5"/>
<protein>
    <recommendedName>
        <fullName evidence="6">Ribose-5-phosphate isomerase B</fullName>
        <ecNumber evidence="5">5.3.1.6</ecNumber>
    </recommendedName>
    <alternativeName>
        <fullName evidence="8">Phosphoriboisomerase B</fullName>
    </alternativeName>
</protein>
<comment type="similarity">
    <text evidence="3">Belongs to the LacAB/RpiB family.</text>
</comment>
<accession>A0ABT2EN61</accession>
<evidence type="ECO:0000256" key="8">
    <source>
        <dbReference type="ARBA" id="ARBA00032117"/>
    </source>
</evidence>
<dbReference type="NCBIfam" id="TIGR02133">
    <property type="entry name" value="RPI_actino"/>
    <property type="match status" value="1"/>
</dbReference>